<gene>
    <name evidence="9" type="ORF">J2S19_001563</name>
</gene>
<proteinExistence type="inferred from homology"/>
<evidence type="ECO:0000256" key="3">
    <source>
        <dbReference type="ARBA" id="ARBA00022475"/>
    </source>
</evidence>
<dbReference type="Proteomes" id="UP001234495">
    <property type="component" value="Unassembled WGS sequence"/>
</dbReference>
<reference evidence="9 10" key="1">
    <citation type="submission" date="2023-07" db="EMBL/GenBank/DDBJ databases">
        <title>Genomic Encyclopedia of Type Strains, Phase IV (KMG-IV): sequencing the most valuable type-strain genomes for metagenomic binning, comparative biology and taxonomic classification.</title>
        <authorList>
            <person name="Goeker M."/>
        </authorList>
    </citation>
    <scope>NUCLEOTIDE SEQUENCE [LARGE SCALE GENOMIC DNA]</scope>
    <source>
        <strain evidence="9 10">DSM 29005</strain>
    </source>
</reference>
<accession>A0ABT9ZDJ8</accession>
<dbReference type="InterPro" id="IPR035906">
    <property type="entry name" value="MetI-like_sf"/>
</dbReference>
<evidence type="ECO:0000313" key="9">
    <source>
        <dbReference type="EMBL" id="MDQ0230309.1"/>
    </source>
</evidence>
<protein>
    <submittedName>
        <fullName evidence="9">Lactose/L-arabinose transport system permease protein</fullName>
    </submittedName>
</protein>
<feature type="transmembrane region" description="Helical" evidence="7">
    <location>
        <begin position="300"/>
        <end position="320"/>
    </location>
</feature>
<feature type="transmembrane region" description="Helical" evidence="7">
    <location>
        <begin position="247"/>
        <end position="267"/>
    </location>
</feature>
<feature type="domain" description="ABC transmembrane type-1" evidence="8">
    <location>
        <begin position="106"/>
        <end position="321"/>
    </location>
</feature>
<dbReference type="CDD" id="cd06261">
    <property type="entry name" value="TM_PBP2"/>
    <property type="match status" value="1"/>
</dbReference>
<feature type="transmembrane region" description="Helical" evidence="7">
    <location>
        <begin position="144"/>
        <end position="165"/>
    </location>
</feature>
<keyword evidence="3" id="KW-1003">Cell membrane</keyword>
<keyword evidence="6 7" id="KW-0472">Membrane</keyword>
<name>A0ABT9ZDJ8_9BACI</name>
<dbReference type="PANTHER" id="PTHR30193:SF37">
    <property type="entry name" value="INNER MEMBRANE ABC TRANSPORTER PERMEASE PROTEIN YCJO"/>
    <property type="match status" value="1"/>
</dbReference>
<dbReference type="PROSITE" id="PS50928">
    <property type="entry name" value="ABC_TM1"/>
    <property type="match status" value="1"/>
</dbReference>
<evidence type="ECO:0000256" key="6">
    <source>
        <dbReference type="ARBA" id="ARBA00023136"/>
    </source>
</evidence>
<keyword evidence="5 7" id="KW-1133">Transmembrane helix</keyword>
<evidence type="ECO:0000259" key="8">
    <source>
        <dbReference type="PROSITE" id="PS50928"/>
    </source>
</evidence>
<organism evidence="9 10">
    <name type="scientific">Metabacillus malikii</name>
    <dbReference type="NCBI Taxonomy" id="1504265"/>
    <lineage>
        <taxon>Bacteria</taxon>
        <taxon>Bacillati</taxon>
        <taxon>Bacillota</taxon>
        <taxon>Bacilli</taxon>
        <taxon>Bacillales</taxon>
        <taxon>Bacillaceae</taxon>
        <taxon>Metabacillus</taxon>
    </lineage>
</organism>
<evidence type="ECO:0000313" key="10">
    <source>
        <dbReference type="Proteomes" id="UP001234495"/>
    </source>
</evidence>
<evidence type="ECO:0000256" key="1">
    <source>
        <dbReference type="ARBA" id="ARBA00004651"/>
    </source>
</evidence>
<comment type="subcellular location">
    <subcellularLocation>
        <location evidence="1 7">Cell membrane</location>
        <topology evidence="1 7">Multi-pass membrane protein</topology>
    </subcellularLocation>
</comment>
<dbReference type="Pfam" id="PF00528">
    <property type="entry name" value="BPD_transp_1"/>
    <property type="match status" value="1"/>
</dbReference>
<dbReference type="PANTHER" id="PTHR30193">
    <property type="entry name" value="ABC TRANSPORTER PERMEASE PROTEIN"/>
    <property type="match status" value="1"/>
</dbReference>
<feature type="transmembrane region" description="Helical" evidence="7">
    <location>
        <begin position="48"/>
        <end position="67"/>
    </location>
</feature>
<dbReference type="EMBL" id="JAUSUD010000005">
    <property type="protein sequence ID" value="MDQ0230309.1"/>
    <property type="molecule type" value="Genomic_DNA"/>
</dbReference>
<keyword evidence="10" id="KW-1185">Reference proteome</keyword>
<evidence type="ECO:0000256" key="2">
    <source>
        <dbReference type="ARBA" id="ARBA00022448"/>
    </source>
</evidence>
<evidence type="ECO:0000256" key="7">
    <source>
        <dbReference type="RuleBase" id="RU363032"/>
    </source>
</evidence>
<dbReference type="InterPro" id="IPR000515">
    <property type="entry name" value="MetI-like"/>
</dbReference>
<comment type="caution">
    <text evidence="9">The sequence shown here is derived from an EMBL/GenBank/DDBJ whole genome shotgun (WGS) entry which is preliminary data.</text>
</comment>
<evidence type="ECO:0000256" key="5">
    <source>
        <dbReference type="ARBA" id="ARBA00022989"/>
    </source>
</evidence>
<sequence length="330" mass="37340">MRVLRGFSIRLTRKKLLVKELKKVLPAKANPPVQPMKSSRSYRLKNTIIGWSFVTVAALLIFVFYFYPMVQAFIMSLQSGRGTNLSFVGLENYARLLKDPVFLTTVKNTVIYLIIQVPVMIILALFISVLLNDKALKFKGFFRTAIFLPCVTSLVAYSVIFKYLFGQDGLVNIMLMKISLISEPIQWLTDPFWAKITIIIAITWRWTGYNMIFYLSSLQNIDHSIYEAAKIDGASPIQTFFKITIPMLKPIILFTSITSTIGTLQLFDEVMNITVGGPGNATMTISQYIYNLSFKYTPDFGYAATVSYAIVILIVIFSIIQFRVAGDKNA</sequence>
<keyword evidence="4 7" id="KW-0812">Transmembrane</keyword>
<feature type="transmembrane region" description="Helical" evidence="7">
    <location>
        <begin position="110"/>
        <end position="132"/>
    </location>
</feature>
<keyword evidence="2 7" id="KW-0813">Transport</keyword>
<dbReference type="Gene3D" id="1.10.3720.10">
    <property type="entry name" value="MetI-like"/>
    <property type="match status" value="1"/>
</dbReference>
<comment type="similarity">
    <text evidence="7">Belongs to the binding-protein-dependent transport system permease family.</text>
</comment>
<dbReference type="InterPro" id="IPR051393">
    <property type="entry name" value="ABC_transporter_permease"/>
</dbReference>
<evidence type="ECO:0000256" key="4">
    <source>
        <dbReference type="ARBA" id="ARBA00022692"/>
    </source>
</evidence>
<dbReference type="SUPFAM" id="SSF161098">
    <property type="entry name" value="MetI-like"/>
    <property type="match status" value="1"/>
</dbReference>